<feature type="chain" id="PRO_5041914762" evidence="17">
    <location>
        <begin position="19"/>
        <end position="837"/>
    </location>
</feature>
<reference evidence="19" key="1">
    <citation type="submission" date="2023-03" db="EMBL/GenBank/DDBJ databases">
        <title>Mating type loci evolution in Malassezia.</title>
        <authorList>
            <person name="Coelho M.A."/>
        </authorList>
    </citation>
    <scope>NUCLEOTIDE SEQUENCE</scope>
    <source>
        <strain evidence="19">CBS 7876</strain>
    </source>
</reference>
<evidence type="ECO:0000256" key="5">
    <source>
        <dbReference type="ARBA" id="ARBA00022729"/>
    </source>
</evidence>
<evidence type="ECO:0000256" key="11">
    <source>
        <dbReference type="ARBA" id="ARBA00023145"/>
    </source>
</evidence>
<evidence type="ECO:0000256" key="16">
    <source>
        <dbReference type="SAM" id="Phobius"/>
    </source>
</evidence>
<dbReference type="GO" id="GO:0016485">
    <property type="term" value="P:protein processing"/>
    <property type="evidence" value="ECO:0007669"/>
    <property type="project" value="TreeGrafter"/>
</dbReference>
<dbReference type="SUPFAM" id="SSF52743">
    <property type="entry name" value="Subtilisin-like"/>
    <property type="match status" value="1"/>
</dbReference>
<evidence type="ECO:0000256" key="14">
    <source>
        <dbReference type="PROSITE-ProRule" id="PRU01240"/>
    </source>
</evidence>
<keyword evidence="4 16" id="KW-0812">Transmembrane</keyword>
<evidence type="ECO:0000256" key="9">
    <source>
        <dbReference type="ARBA" id="ARBA00022989"/>
    </source>
</evidence>
<comment type="similarity">
    <text evidence="2">Belongs to the peptidase S8 family. Furin subfamily.</text>
</comment>
<feature type="active site" description="Charge relay system" evidence="13 14">
    <location>
        <position position="455"/>
    </location>
</feature>
<dbReference type="InterPro" id="IPR023827">
    <property type="entry name" value="Peptidase_S8_Asp-AS"/>
</dbReference>
<name>A0AAF0E161_9BASI</name>
<dbReference type="GO" id="GO:0004252">
    <property type="term" value="F:serine-type endopeptidase activity"/>
    <property type="evidence" value="ECO:0007669"/>
    <property type="project" value="UniProtKB-UniRule"/>
</dbReference>
<dbReference type="InterPro" id="IPR022398">
    <property type="entry name" value="Peptidase_S8_His-AS"/>
</dbReference>
<evidence type="ECO:0000256" key="13">
    <source>
        <dbReference type="PIRSR" id="PIRSR615500-1"/>
    </source>
</evidence>
<sequence>MLQCWVGLVACALGVVSGALPQKRTYDTHHYYAVELVPRGGCADVTPRHAADALHAELVEQVGALPHHWLLKRDKGDALARRSVYSEVPHADDVVLARYAALKQHARHAKRCVDASCVTEACIADALRGVERQVPRQRHKRDVIYDPPSMRDLYPELRPPIPVTEAWMGRRSELAPRAPVPINASSKLRDEFHLKDPLFFDQWHLINDKEPGNDIGLGQVWRNATGRGVTVSLIDDGLDFHHPDIKANFVRGMLTQDAKGSYDFNEHTALPEPRLSDDQHGTRCAGEIAAVRDDHCGVGVAPDAHVSGVRILSGPITDADEAAALNFGYDTNAIYSCSWGPPDNGQSMDAPKGLVAKALLNGIYNGRGGSGSIFVFAGGNGGGSDDQCNFDGYTNSIYTVTIAAIDHLGNHPYYSEMCSAIIASSYSSGSGQAITTTDISRGTDRRCTAMHGGTSAAAPLVAGMLALVLELRPELTWRDVQHILIAAAEPNNVEDPDWEQNGVGRKFSHKYGYGVVHATRLLAVSQAHQLVQPQAWLETPRHNNSAPRLSLEKPSAMTIEVTPEMIAKANLQALEHVTATVWIEHDRRGDVQVELFSPHGTRSVLASPRRYDNDAHGFPGWTFMSLKHWGENMVGTWRLQVSDHAEPQRERLLPANFTGWSLTLWGSARDASKAVPWDFPEGTEEHRLTLSGAPVSTVLHYPSSSATSTMKFAKPTNALPDDHHTLLGETHKSFGNQVQRPEADTGYLGTVGRHPAWLAVAAGVALVAGVTLLLYFYRRRRAERRYEYLPSDENEIRLAPMPTDGVQARDLYDAFALDDEDVDEEDRDEEALSSPKS</sequence>
<dbReference type="SUPFAM" id="SSF49785">
    <property type="entry name" value="Galactose-binding domain-like"/>
    <property type="match status" value="1"/>
</dbReference>
<dbReference type="FunFam" id="2.60.120.260:FF:000026">
    <property type="entry name" value="proprotein convertase subtilisin/kexin type 7"/>
    <property type="match status" value="1"/>
</dbReference>
<evidence type="ECO:0000256" key="4">
    <source>
        <dbReference type="ARBA" id="ARBA00022692"/>
    </source>
</evidence>
<keyword evidence="7 14" id="KW-0720">Serine protease</keyword>
<dbReference type="InterPro" id="IPR034182">
    <property type="entry name" value="Kexin/furin"/>
</dbReference>
<dbReference type="InterPro" id="IPR036852">
    <property type="entry name" value="Peptidase_S8/S53_dom_sf"/>
</dbReference>
<dbReference type="Pfam" id="PF01483">
    <property type="entry name" value="P_proprotein"/>
    <property type="match status" value="1"/>
</dbReference>
<dbReference type="GO" id="GO:0005802">
    <property type="term" value="C:trans-Golgi network"/>
    <property type="evidence" value="ECO:0007669"/>
    <property type="project" value="TreeGrafter"/>
</dbReference>
<dbReference type="PROSITE" id="PS51892">
    <property type="entry name" value="SUBTILASE"/>
    <property type="match status" value="1"/>
</dbReference>
<keyword evidence="6 14" id="KW-0378">Hydrolase</keyword>
<evidence type="ECO:0000256" key="17">
    <source>
        <dbReference type="SAM" id="SignalP"/>
    </source>
</evidence>
<dbReference type="CDD" id="cd04059">
    <property type="entry name" value="Peptidases_S8_Protein_convertases_Kexins_Furin-like"/>
    <property type="match status" value="1"/>
</dbReference>
<protein>
    <submittedName>
        <fullName evidence="19">Kexin</fullName>
        <ecNumber evidence="19">3.4.21.61</ecNumber>
    </submittedName>
</protein>
<evidence type="ECO:0000256" key="10">
    <source>
        <dbReference type="ARBA" id="ARBA00023136"/>
    </source>
</evidence>
<feature type="region of interest" description="Disordered" evidence="15">
    <location>
        <begin position="818"/>
        <end position="837"/>
    </location>
</feature>
<keyword evidence="8" id="KW-0106">Calcium</keyword>
<dbReference type="FunFam" id="3.40.50.200:FF:000005">
    <property type="entry name" value="Proprotein convertase subtilisin/kexin type 7"/>
    <property type="match status" value="1"/>
</dbReference>
<dbReference type="AlphaFoldDB" id="A0AAF0E161"/>
<keyword evidence="12" id="KW-0325">Glycoprotein</keyword>
<dbReference type="EC" id="3.4.21.61" evidence="19"/>
<evidence type="ECO:0000256" key="1">
    <source>
        <dbReference type="ARBA" id="ARBA00004370"/>
    </source>
</evidence>
<evidence type="ECO:0000256" key="3">
    <source>
        <dbReference type="ARBA" id="ARBA00022670"/>
    </source>
</evidence>
<dbReference type="Proteomes" id="UP001214603">
    <property type="component" value="Chromosome 2"/>
</dbReference>
<feature type="transmembrane region" description="Helical" evidence="16">
    <location>
        <begin position="756"/>
        <end position="777"/>
    </location>
</feature>
<evidence type="ECO:0000256" key="12">
    <source>
        <dbReference type="ARBA" id="ARBA00023180"/>
    </source>
</evidence>
<dbReference type="PROSITE" id="PS00136">
    <property type="entry name" value="SUBTILASE_ASP"/>
    <property type="match status" value="1"/>
</dbReference>
<evidence type="ECO:0000313" key="20">
    <source>
        <dbReference type="Proteomes" id="UP001214603"/>
    </source>
</evidence>
<dbReference type="InterPro" id="IPR008979">
    <property type="entry name" value="Galactose-bd-like_sf"/>
</dbReference>
<feature type="active site" description="Charge relay system" evidence="13 14">
    <location>
        <position position="280"/>
    </location>
</feature>
<dbReference type="Gene3D" id="2.60.120.260">
    <property type="entry name" value="Galactose-binding domain-like"/>
    <property type="match status" value="1"/>
</dbReference>
<keyword evidence="9 16" id="KW-1133">Transmembrane helix</keyword>
<organism evidence="19 20">
    <name type="scientific">Malassezia obtusa</name>
    <dbReference type="NCBI Taxonomy" id="76774"/>
    <lineage>
        <taxon>Eukaryota</taxon>
        <taxon>Fungi</taxon>
        <taxon>Dikarya</taxon>
        <taxon>Basidiomycota</taxon>
        <taxon>Ustilaginomycotina</taxon>
        <taxon>Malasseziomycetes</taxon>
        <taxon>Malasseziales</taxon>
        <taxon>Malasseziaceae</taxon>
        <taxon>Malassezia</taxon>
    </lineage>
</organism>
<dbReference type="PROSITE" id="PS51829">
    <property type="entry name" value="P_HOMO_B"/>
    <property type="match status" value="1"/>
</dbReference>
<keyword evidence="3 14" id="KW-0645">Protease</keyword>
<dbReference type="PANTHER" id="PTHR42884:SF14">
    <property type="entry name" value="NEUROENDOCRINE CONVERTASE 1"/>
    <property type="match status" value="1"/>
</dbReference>
<dbReference type="Gene3D" id="3.40.50.200">
    <property type="entry name" value="Peptidase S8/S53 domain"/>
    <property type="match status" value="1"/>
</dbReference>
<feature type="domain" description="P/Homo B" evidence="18">
    <location>
        <begin position="531"/>
        <end position="670"/>
    </location>
</feature>
<dbReference type="GO" id="GO:0000139">
    <property type="term" value="C:Golgi membrane"/>
    <property type="evidence" value="ECO:0007669"/>
    <property type="project" value="TreeGrafter"/>
</dbReference>
<evidence type="ECO:0000256" key="2">
    <source>
        <dbReference type="ARBA" id="ARBA00005325"/>
    </source>
</evidence>
<dbReference type="InterPro" id="IPR023828">
    <property type="entry name" value="Peptidase_S8_Ser-AS"/>
</dbReference>
<keyword evidence="10 16" id="KW-0472">Membrane</keyword>
<dbReference type="EMBL" id="CP119935">
    <property type="protein sequence ID" value="WFD02654.1"/>
    <property type="molecule type" value="Genomic_DNA"/>
</dbReference>
<comment type="subcellular location">
    <subcellularLocation>
        <location evidence="1">Membrane</location>
    </subcellularLocation>
</comment>
<gene>
    <name evidence="19" type="primary">KEX2</name>
    <name evidence="19" type="ORF">MOBT1_001335</name>
</gene>
<dbReference type="PROSITE" id="PS00138">
    <property type="entry name" value="SUBTILASE_SER"/>
    <property type="match status" value="1"/>
</dbReference>
<dbReference type="InterPro" id="IPR015500">
    <property type="entry name" value="Peptidase_S8_subtilisin-rel"/>
</dbReference>
<dbReference type="InterPro" id="IPR000209">
    <property type="entry name" value="Peptidase_S8/S53_dom"/>
</dbReference>
<accession>A0AAF0E161</accession>
<feature type="active site" description="Charge relay system" evidence="13 14">
    <location>
        <position position="235"/>
    </location>
</feature>
<evidence type="ECO:0000256" key="6">
    <source>
        <dbReference type="ARBA" id="ARBA00022801"/>
    </source>
</evidence>
<evidence type="ECO:0000256" key="8">
    <source>
        <dbReference type="ARBA" id="ARBA00022837"/>
    </source>
</evidence>
<dbReference type="InterPro" id="IPR002884">
    <property type="entry name" value="P_dom"/>
</dbReference>
<dbReference type="PRINTS" id="PR00723">
    <property type="entry name" value="SUBTILISIN"/>
</dbReference>
<dbReference type="PROSITE" id="PS00137">
    <property type="entry name" value="SUBTILASE_HIS"/>
    <property type="match status" value="1"/>
</dbReference>
<keyword evidence="20" id="KW-1185">Reference proteome</keyword>
<dbReference type="GO" id="GO:0007323">
    <property type="term" value="P:peptide pheromone maturation"/>
    <property type="evidence" value="ECO:0007669"/>
    <property type="project" value="UniProtKB-ARBA"/>
</dbReference>
<dbReference type="PANTHER" id="PTHR42884">
    <property type="entry name" value="PROPROTEIN CONVERTASE SUBTILISIN/KEXIN-RELATED"/>
    <property type="match status" value="1"/>
</dbReference>
<feature type="compositionally biased region" description="Acidic residues" evidence="15">
    <location>
        <begin position="818"/>
        <end position="831"/>
    </location>
</feature>
<dbReference type="Pfam" id="PF00082">
    <property type="entry name" value="Peptidase_S8"/>
    <property type="match status" value="1"/>
</dbReference>
<keyword evidence="5 17" id="KW-0732">Signal</keyword>
<evidence type="ECO:0000313" key="19">
    <source>
        <dbReference type="EMBL" id="WFD02654.1"/>
    </source>
</evidence>
<keyword evidence="11" id="KW-0865">Zymogen</keyword>
<evidence type="ECO:0000256" key="7">
    <source>
        <dbReference type="ARBA" id="ARBA00022825"/>
    </source>
</evidence>
<feature type="signal peptide" evidence="17">
    <location>
        <begin position="1"/>
        <end position="18"/>
    </location>
</feature>
<evidence type="ECO:0000256" key="15">
    <source>
        <dbReference type="SAM" id="MobiDB-lite"/>
    </source>
</evidence>
<evidence type="ECO:0000259" key="18">
    <source>
        <dbReference type="PROSITE" id="PS51829"/>
    </source>
</evidence>
<proteinExistence type="inferred from homology"/>